<dbReference type="Gene3D" id="1.20.120.520">
    <property type="entry name" value="nmb1532 protein domain like"/>
    <property type="match status" value="1"/>
</dbReference>
<feature type="domain" description="Hemerythrin-like" evidence="6">
    <location>
        <begin position="32"/>
        <end position="169"/>
    </location>
</feature>
<dbReference type="InterPro" id="IPR019903">
    <property type="entry name" value="RIC_family"/>
</dbReference>
<dbReference type="InterPro" id="IPR012312">
    <property type="entry name" value="Hemerythrin-like"/>
</dbReference>
<name>A0A554WWP2_9BURK</name>
<dbReference type="PANTHER" id="PTHR36438">
    <property type="entry name" value="IRON-SULFUR CLUSTER REPAIR PROTEIN YTFE"/>
    <property type="match status" value="1"/>
</dbReference>
<keyword evidence="2" id="KW-0963">Cytoplasm</keyword>
<evidence type="ECO:0000313" key="7">
    <source>
        <dbReference type="EMBL" id="TSE27999.1"/>
    </source>
</evidence>
<dbReference type="OrthoDB" id="9797132at2"/>
<comment type="subcellular location">
    <subcellularLocation>
        <location evidence="1">Cytoplasm</location>
    </subcellularLocation>
</comment>
<evidence type="ECO:0000256" key="4">
    <source>
        <dbReference type="ARBA" id="ARBA00023004"/>
    </source>
</evidence>
<feature type="compositionally biased region" description="Low complexity" evidence="5">
    <location>
        <begin position="10"/>
        <end position="24"/>
    </location>
</feature>
<evidence type="ECO:0000256" key="2">
    <source>
        <dbReference type="ARBA" id="ARBA00022490"/>
    </source>
</evidence>
<dbReference type="EMBL" id="VJOL01000072">
    <property type="protein sequence ID" value="TSE27999.1"/>
    <property type="molecule type" value="Genomic_DNA"/>
</dbReference>
<dbReference type="PANTHER" id="PTHR36438:SF1">
    <property type="entry name" value="IRON-SULFUR CLUSTER REPAIR PROTEIN YTFE"/>
    <property type="match status" value="1"/>
</dbReference>
<protein>
    <submittedName>
        <fullName evidence="7">Iron-sulfur cluster repair protein YtfE</fullName>
    </submittedName>
</protein>
<gene>
    <name evidence="7" type="primary">ytfE</name>
    <name evidence="7" type="ORF">Tther_02447</name>
</gene>
<comment type="caution">
    <text evidence="7">The sequence shown here is derived from an EMBL/GenBank/DDBJ whole genome shotgun (WGS) entry which is preliminary data.</text>
</comment>
<accession>A0A554WWP2</accession>
<feature type="region of interest" description="Disordered" evidence="5">
    <location>
        <begin position="1"/>
        <end position="24"/>
    </location>
</feature>
<dbReference type="Pfam" id="PF01814">
    <property type="entry name" value="Hemerythrin"/>
    <property type="match status" value="1"/>
</dbReference>
<dbReference type="AlphaFoldDB" id="A0A554WWP2"/>
<evidence type="ECO:0000256" key="3">
    <source>
        <dbReference type="ARBA" id="ARBA00022723"/>
    </source>
</evidence>
<evidence type="ECO:0000256" key="1">
    <source>
        <dbReference type="ARBA" id="ARBA00004496"/>
    </source>
</evidence>
<dbReference type="GO" id="GO:0046872">
    <property type="term" value="F:metal ion binding"/>
    <property type="evidence" value="ECO:0007669"/>
    <property type="project" value="UniProtKB-KW"/>
</dbReference>
<keyword evidence="8" id="KW-1185">Reference proteome</keyword>
<organism evidence="7 8">
    <name type="scientific">Tepidimonas thermarum</name>
    <dbReference type="NCBI Taxonomy" id="335431"/>
    <lineage>
        <taxon>Bacteria</taxon>
        <taxon>Pseudomonadati</taxon>
        <taxon>Pseudomonadota</taxon>
        <taxon>Betaproteobacteria</taxon>
        <taxon>Burkholderiales</taxon>
        <taxon>Tepidimonas</taxon>
    </lineage>
</organism>
<evidence type="ECO:0000256" key="5">
    <source>
        <dbReference type="SAM" id="MobiDB-lite"/>
    </source>
</evidence>
<evidence type="ECO:0000259" key="6">
    <source>
        <dbReference type="Pfam" id="PF01814"/>
    </source>
</evidence>
<evidence type="ECO:0000313" key="8">
    <source>
        <dbReference type="Proteomes" id="UP000318542"/>
    </source>
</evidence>
<dbReference type="GO" id="GO:0005737">
    <property type="term" value="C:cytoplasm"/>
    <property type="evidence" value="ECO:0007669"/>
    <property type="project" value="UniProtKB-SubCell"/>
</dbReference>
<sequence>MVHQDRPDTTVDTAAVPPAQATAPTEPVELIEHILHRYHDVHRQQLPELIRLATQVEAMHAQHPHVPAGLRALLEAMQAELHQHMAKEEQILFPLLIADSPMARFPIGVMRQEHDAHAQQLNRLRALTHDLTLPAQTCHTWHALYAGVRQFVDDLTQHIHLENDVLFPRFEAA</sequence>
<dbReference type="Proteomes" id="UP000318542">
    <property type="component" value="Unassembled WGS sequence"/>
</dbReference>
<reference evidence="7 8" key="1">
    <citation type="submission" date="2019-07" db="EMBL/GenBank/DDBJ databases">
        <title>Tepidimonas thermarum AA-1 draft genome.</title>
        <authorList>
            <person name="Da Costa M.S."/>
            <person name="Froufe H.J.C."/>
            <person name="Egas C."/>
            <person name="Albuquerque L."/>
        </authorList>
    </citation>
    <scope>NUCLEOTIDE SEQUENCE [LARGE SCALE GENOMIC DNA]</scope>
    <source>
        <strain evidence="7 8">AA-1</strain>
    </source>
</reference>
<proteinExistence type="predicted"/>
<keyword evidence="3" id="KW-0479">Metal-binding</keyword>
<dbReference type="RefSeq" id="WP_143904301.1">
    <property type="nucleotide sequence ID" value="NZ_VJOL01000072.1"/>
</dbReference>
<keyword evidence="4" id="KW-0408">Iron</keyword>